<dbReference type="AlphaFoldDB" id="A0A9P3G8N6"/>
<feature type="domain" description="BTB" evidence="2">
    <location>
        <begin position="57"/>
        <end position="122"/>
    </location>
</feature>
<name>A0A9P3G8N6_9APHY</name>
<dbReference type="InterPro" id="IPR011333">
    <property type="entry name" value="SKP1/BTB/POZ_sf"/>
</dbReference>
<evidence type="ECO:0000256" key="1">
    <source>
        <dbReference type="SAM" id="MobiDB-lite"/>
    </source>
</evidence>
<dbReference type="OrthoDB" id="3036049at2759"/>
<sequence>MLISTRSRARSDDDGARANKRPKLEVAPAQAAPAEAEEADAQPALPQRHPVLWFDEGNVIVAACGRSFRLHSGVLAHHSDVFKELTSAPALAALEKLAGCAVLRVEDEGEVLAQLLQIMYDGGKSRWFRAEEELVSFAELRSVSIIAHKYAVQEVLDVAKAKLSRCYPSDSFKSLNGPALGQPESGVHYRDSIAVVQLCRLMEWTEMLPTALYQCATLPDITPLIDGVRYGEELVLLDDVDTALCLEARDQLAAEYRRTLKILFDFGLMETNSIQPASCMKPAKCRTVLARLASNALVADTWLCVTGADGIDTFLNSDGIEQPCTDCWEALMHAVDQRAKEVWDQLGEIFQVKPWPPSH</sequence>
<evidence type="ECO:0000259" key="2">
    <source>
        <dbReference type="PROSITE" id="PS50097"/>
    </source>
</evidence>
<dbReference type="Proteomes" id="UP000703269">
    <property type="component" value="Unassembled WGS sequence"/>
</dbReference>
<dbReference type="PROSITE" id="PS50097">
    <property type="entry name" value="BTB"/>
    <property type="match status" value="1"/>
</dbReference>
<evidence type="ECO:0000313" key="4">
    <source>
        <dbReference type="Proteomes" id="UP000703269"/>
    </source>
</evidence>
<dbReference type="InterPro" id="IPR000210">
    <property type="entry name" value="BTB/POZ_dom"/>
</dbReference>
<gene>
    <name evidence="3" type="ORF">PsYK624_060590</name>
</gene>
<dbReference type="CDD" id="cd18186">
    <property type="entry name" value="BTB_POZ_ZBTB_KLHL-like"/>
    <property type="match status" value="1"/>
</dbReference>
<protein>
    <submittedName>
        <fullName evidence="3">BTB/POZ domain-containing protein</fullName>
    </submittedName>
</protein>
<organism evidence="3 4">
    <name type="scientific">Phanerochaete sordida</name>
    <dbReference type="NCBI Taxonomy" id="48140"/>
    <lineage>
        <taxon>Eukaryota</taxon>
        <taxon>Fungi</taxon>
        <taxon>Dikarya</taxon>
        <taxon>Basidiomycota</taxon>
        <taxon>Agaricomycotina</taxon>
        <taxon>Agaricomycetes</taxon>
        <taxon>Polyporales</taxon>
        <taxon>Phanerochaetaceae</taxon>
        <taxon>Phanerochaete</taxon>
    </lineage>
</organism>
<dbReference type="SUPFAM" id="SSF54695">
    <property type="entry name" value="POZ domain"/>
    <property type="match status" value="1"/>
</dbReference>
<dbReference type="Gene3D" id="3.30.710.10">
    <property type="entry name" value="Potassium Channel Kv1.1, Chain A"/>
    <property type="match status" value="1"/>
</dbReference>
<keyword evidence="4" id="KW-1185">Reference proteome</keyword>
<reference evidence="3 4" key="1">
    <citation type="submission" date="2021-08" db="EMBL/GenBank/DDBJ databases">
        <title>Draft Genome Sequence of Phanerochaete sordida strain YK-624.</title>
        <authorList>
            <person name="Mori T."/>
            <person name="Dohra H."/>
            <person name="Suzuki T."/>
            <person name="Kawagishi H."/>
            <person name="Hirai H."/>
        </authorList>
    </citation>
    <scope>NUCLEOTIDE SEQUENCE [LARGE SCALE GENOMIC DNA]</scope>
    <source>
        <strain evidence="3 4">YK-624</strain>
    </source>
</reference>
<accession>A0A9P3G8N6</accession>
<evidence type="ECO:0000313" key="3">
    <source>
        <dbReference type="EMBL" id="GJE89945.1"/>
    </source>
</evidence>
<proteinExistence type="predicted"/>
<feature type="region of interest" description="Disordered" evidence="1">
    <location>
        <begin position="1"/>
        <end position="43"/>
    </location>
</feature>
<comment type="caution">
    <text evidence="3">The sequence shown here is derived from an EMBL/GenBank/DDBJ whole genome shotgun (WGS) entry which is preliminary data.</text>
</comment>
<dbReference type="EMBL" id="BPQB01000014">
    <property type="protein sequence ID" value="GJE89945.1"/>
    <property type="molecule type" value="Genomic_DNA"/>
</dbReference>